<dbReference type="Proteomes" id="UP000199561">
    <property type="component" value="Unassembled WGS sequence"/>
</dbReference>
<accession>A0A1I4PKB6</accession>
<evidence type="ECO:0000256" key="1">
    <source>
        <dbReference type="SAM" id="Phobius"/>
    </source>
</evidence>
<keyword evidence="1" id="KW-1133">Transmembrane helix</keyword>
<name>A0A1I4PKB6_9PROT</name>
<protein>
    <submittedName>
        <fullName evidence="2">Uncharacterized protein</fullName>
    </submittedName>
</protein>
<evidence type="ECO:0000313" key="3">
    <source>
        <dbReference type="Proteomes" id="UP000199561"/>
    </source>
</evidence>
<sequence length="205" mass="23138">MAQNHFFKANFALIIGLALPVILVLGFLVASHLPQKLGAPPQHELIFSSSRYDLHAPMHVDFIIKNKKLYMKLAPKKEQEAVYLKELFVFNGQKGSVRKIHYQIPSDIDHAGDNEILVAEFKDVLIDNNSKSPDGYQFVPGQYRSRGLWLELFGGHSGRYVPRIKKEGGASYVIPDYGNAYSYGNFNFIGWMINSDQNGSLNYGQ</sequence>
<keyword evidence="1" id="KW-0812">Transmembrane</keyword>
<feature type="transmembrane region" description="Helical" evidence="1">
    <location>
        <begin position="12"/>
        <end position="33"/>
    </location>
</feature>
<reference evidence="2 3" key="1">
    <citation type="submission" date="2016-10" db="EMBL/GenBank/DDBJ databases">
        <authorList>
            <person name="de Groot N.N."/>
        </authorList>
    </citation>
    <scope>NUCLEOTIDE SEQUENCE [LARGE SCALE GENOMIC DNA]</scope>
    <source>
        <strain evidence="2 3">Nm146</strain>
    </source>
</reference>
<keyword evidence="1" id="KW-0472">Membrane</keyword>
<dbReference type="STRING" id="52442.SAMN05421880_11169"/>
<proteinExistence type="predicted"/>
<evidence type="ECO:0000313" key="2">
    <source>
        <dbReference type="EMBL" id="SFM28000.1"/>
    </source>
</evidence>
<keyword evidence="3" id="KW-1185">Reference proteome</keyword>
<dbReference type="EMBL" id="FOUF01000011">
    <property type="protein sequence ID" value="SFM28000.1"/>
    <property type="molecule type" value="Genomic_DNA"/>
</dbReference>
<dbReference type="AlphaFoldDB" id="A0A1I4PKB6"/>
<organism evidence="2 3">
    <name type="scientific">Nitrosomonas nitrosa</name>
    <dbReference type="NCBI Taxonomy" id="52442"/>
    <lineage>
        <taxon>Bacteria</taxon>
        <taxon>Pseudomonadati</taxon>
        <taxon>Pseudomonadota</taxon>
        <taxon>Betaproteobacteria</taxon>
        <taxon>Nitrosomonadales</taxon>
        <taxon>Nitrosomonadaceae</taxon>
        <taxon>Nitrosomonas</taxon>
    </lineage>
</organism>
<gene>
    <name evidence="2" type="ORF">SAMN05421880_11169</name>
</gene>